<organism evidence="1 2">
    <name type="scientific">Nitzschia inconspicua</name>
    <dbReference type="NCBI Taxonomy" id="303405"/>
    <lineage>
        <taxon>Eukaryota</taxon>
        <taxon>Sar</taxon>
        <taxon>Stramenopiles</taxon>
        <taxon>Ochrophyta</taxon>
        <taxon>Bacillariophyta</taxon>
        <taxon>Bacillariophyceae</taxon>
        <taxon>Bacillariophycidae</taxon>
        <taxon>Bacillariales</taxon>
        <taxon>Bacillariaceae</taxon>
        <taxon>Nitzschia</taxon>
    </lineage>
</organism>
<accession>A0A9K3Q335</accession>
<proteinExistence type="predicted"/>
<reference evidence="1" key="2">
    <citation type="submission" date="2021-04" db="EMBL/GenBank/DDBJ databases">
        <authorList>
            <person name="Podell S."/>
        </authorList>
    </citation>
    <scope>NUCLEOTIDE SEQUENCE</scope>
    <source>
        <strain evidence="1">Hildebrandi</strain>
    </source>
</reference>
<dbReference type="AlphaFoldDB" id="A0A9K3Q335"/>
<protein>
    <submittedName>
        <fullName evidence="1">Uncharacterized protein</fullName>
    </submittedName>
</protein>
<sequence>MAKPAFLIANTVATPPGTQKRPDMIPHGVYEKGSQSKTIQLVNRHTTVLCGHPRERSCDDEKFTSLRNAEIMTPQTLFSSITASSRVVVMDLGLGTWDAILNPFQGEYLKKYVQLAT</sequence>
<name>A0A9K3Q335_9STRA</name>
<evidence type="ECO:0000313" key="2">
    <source>
        <dbReference type="Proteomes" id="UP000693970"/>
    </source>
</evidence>
<reference evidence="1" key="1">
    <citation type="journal article" date="2021" name="Sci. Rep.">
        <title>Diploid genomic architecture of Nitzschia inconspicua, an elite biomass production diatom.</title>
        <authorList>
            <person name="Oliver A."/>
            <person name="Podell S."/>
            <person name="Pinowska A."/>
            <person name="Traller J.C."/>
            <person name="Smith S.R."/>
            <person name="McClure R."/>
            <person name="Beliaev A."/>
            <person name="Bohutskyi P."/>
            <person name="Hill E.A."/>
            <person name="Rabines A."/>
            <person name="Zheng H."/>
            <person name="Allen L.Z."/>
            <person name="Kuo A."/>
            <person name="Grigoriev I.V."/>
            <person name="Allen A.E."/>
            <person name="Hazlebeck D."/>
            <person name="Allen E.E."/>
        </authorList>
    </citation>
    <scope>NUCLEOTIDE SEQUENCE</scope>
    <source>
        <strain evidence="1">Hildebrandi</strain>
    </source>
</reference>
<gene>
    <name evidence="1" type="ORF">IV203_031393</name>
</gene>
<keyword evidence="2" id="KW-1185">Reference proteome</keyword>
<comment type="caution">
    <text evidence="1">The sequence shown here is derived from an EMBL/GenBank/DDBJ whole genome shotgun (WGS) entry which is preliminary data.</text>
</comment>
<dbReference type="Proteomes" id="UP000693970">
    <property type="component" value="Unassembled WGS sequence"/>
</dbReference>
<dbReference type="EMBL" id="JAGRRH010000006">
    <property type="protein sequence ID" value="KAG7368650.1"/>
    <property type="molecule type" value="Genomic_DNA"/>
</dbReference>
<evidence type="ECO:0000313" key="1">
    <source>
        <dbReference type="EMBL" id="KAG7368650.1"/>
    </source>
</evidence>